<dbReference type="PANTHER" id="PTHR23325:SF1">
    <property type="entry name" value="SERUM RESPONSE FACTOR-BINDING PROTEIN 1"/>
    <property type="match status" value="1"/>
</dbReference>
<dbReference type="Gene3D" id="1.20.58.120">
    <property type="entry name" value="BAG domain"/>
    <property type="match status" value="1"/>
</dbReference>
<gene>
    <name evidence="4" type="ORF">CANARDRAFT_10146</name>
</gene>
<dbReference type="Pfam" id="PF09073">
    <property type="entry name" value="BUD22"/>
    <property type="match status" value="1"/>
</dbReference>
<feature type="compositionally biased region" description="Basic residues" evidence="2">
    <location>
        <begin position="466"/>
        <end position="476"/>
    </location>
</feature>
<keyword evidence="1" id="KW-0175">Coiled coil</keyword>
<name>A0A1E4STL2_9ASCO</name>
<organism evidence="4 5">
    <name type="scientific">[Candida] arabinofermentans NRRL YB-2248</name>
    <dbReference type="NCBI Taxonomy" id="983967"/>
    <lineage>
        <taxon>Eukaryota</taxon>
        <taxon>Fungi</taxon>
        <taxon>Dikarya</taxon>
        <taxon>Ascomycota</taxon>
        <taxon>Saccharomycotina</taxon>
        <taxon>Pichiomycetes</taxon>
        <taxon>Pichiales</taxon>
        <taxon>Pichiaceae</taxon>
        <taxon>Ogataea</taxon>
        <taxon>Ogataea/Candida clade</taxon>
    </lineage>
</organism>
<feature type="region of interest" description="Disordered" evidence="2">
    <location>
        <begin position="353"/>
        <end position="435"/>
    </location>
</feature>
<feature type="domain" description="BAG" evidence="3">
    <location>
        <begin position="112"/>
        <end position="164"/>
    </location>
</feature>
<accession>A0A1E4STL2</accession>
<sequence>MFGIFKSLILGGGGKTTSKKSKKKRSKKRTSVTEAVTIPVVDPITSSNNEIDSILKDLNEITSKLQVFYKDVDLKTDELNKMNEKKRKGKKKKGKNISTNTNDITPTSYTDKLDYKYLYFNEYLLKLLMRLDSVDIHEDETLRTRRKQSVKQVQFHCKQLDDYKLKVDKLIINMMNYKDNISWKLDILQYKYEKLNPPRYGKTKAIVKSKKPTNLKLLKLNKNEALLKIKEFQKELFERKLHGSLNNLNKVLKNQCKKLNGNLSDKLDLLVKFKVYKIAIDVFRGSDLITDDFQNEFKKIKLELNELKDKDDDVLISKLYNKTILKDMIKQIEDSFKLVIGTVEKRRLVKGDTNDKAADDISGDESDDSNLNTDDDSDDDSDSDSDKSIEDDQVDEVYDQYKDMIAASSDEEDETTTTTKTNKSDDDFFNESNLPTLTTGYYSGDEDEIELNKADKDNKLTLAKERKNRRGQRARQKIWEQKYGGSAKHVIKEKVRIMSDKEKLRLEYEARVAKRAQREMEKEKLKVDEKKKGNENDELHPSWIAKKKAEEALKNVKFQGKKMKFD</sequence>
<dbReference type="SUPFAM" id="SSF63491">
    <property type="entry name" value="BAG domain"/>
    <property type="match status" value="1"/>
</dbReference>
<evidence type="ECO:0000256" key="1">
    <source>
        <dbReference type="ARBA" id="ARBA00023054"/>
    </source>
</evidence>
<dbReference type="InterPro" id="IPR003103">
    <property type="entry name" value="BAG_domain"/>
</dbReference>
<dbReference type="GO" id="GO:0030490">
    <property type="term" value="P:maturation of SSU-rRNA"/>
    <property type="evidence" value="ECO:0007669"/>
    <property type="project" value="TreeGrafter"/>
</dbReference>
<feature type="region of interest" description="Disordered" evidence="2">
    <location>
        <begin position="455"/>
        <end position="477"/>
    </location>
</feature>
<dbReference type="OrthoDB" id="3364872at2759"/>
<dbReference type="PANTHER" id="PTHR23325">
    <property type="entry name" value="SERUM RESPONSE FACTOR-BINDING"/>
    <property type="match status" value="1"/>
</dbReference>
<dbReference type="STRING" id="983967.A0A1E4STL2"/>
<proteinExistence type="predicted"/>
<feature type="compositionally biased region" description="Basic and acidic residues" evidence="2">
    <location>
        <begin position="455"/>
        <end position="465"/>
    </location>
</feature>
<dbReference type="InterPro" id="IPR037393">
    <property type="entry name" value="Bud22/SRFB1"/>
</dbReference>
<evidence type="ECO:0000259" key="3">
    <source>
        <dbReference type="PROSITE" id="PS51035"/>
    </source>
</evidence>
<dbReference type="Proteomes" id="UP000094801">
    <property type="component" value="Unassembled WGS sequence"/>
</dbReference>
<dbReference type="InterPro" id="IPR015158">
    <property type="entry name" value="Bud22_dom"/>
</dbReference>
<evidence type="ECO:0000256" key="2">
    <source>
        <dbReference type="SAM" id="MobiDB-lite"/>
    </source>
</evidence>
<feature type="region of interest" description="Disordered" evidence="2">
    <location>
        <begin position="517"/>
        <end position="543"/>
    </location>
</feature>
<feature type="compositionally biased region" description="Basic and acidic residues" evidence="2">
    <location>
        <begin position="517"/>
        <end position="540"/>
    </location>
</feature>
<reference evidence="5" key="1">
    <citation type="submission" date="2016-04" db="EMBL/GenBank/DDBJ databases">
        <title>Comparative genomics of biotechnologically important yeasts.</title>
        <authorList>
            <consortium name="DOE Joint Genome Institute"/>
            <person name="Riley R."/>
            <person name="Haridas S."/>
            <person name="Wolfe K.H."/>
            <person name="Lopes M.R."/>
            <person name="Hittinger C.T."/>
            <person name="Goker M."/>
            <person name="Salamov A."/>
            <person name="Wisecaver J."/>
            <person name="Long T.M."/>
            <person name="Aerts A.L."/>
            <person name="Barry K."/>
            <person name="Choi C."/>
            <person name="Clum A."/>
            <person name="Coughlan A.Y."/>
            <person name="Deshpande S."/>
            <person name="Douglass A.P."/>
            <person name="Hanson S.J."/>
            <person name="Klenk H.-P."/>
            <person name="Labutti K."/>
            <person name="Lapidus A."/>
            <person name="Lindquist E."/>
            <person name="Lipzen A."/>
            <person name="Meier-Kolthoff J.P."/>
            <person name="Ohm R.A."/>
            <person name="Otillar R.P."/>
            <person name="Pangilinan J."/>
            <person name="Peng Y."/>
            <person name="Rokas A."/>
            <person name="Rosa C.A."/>
            <person name="Scheuner C."/>
            <person name="Sibirny A.A."/>
            <person name="Slot J.C."/>
            <person name="Stielow J.B."/>
            <person name="Sun H."/>
            <person name="Kurtzman C.P."/>
            <person name="Blackwell M."/>
            <person name="Grigoriev I.V."/>
            <person name="Jeffries T.W."/>
        </authorList>
    </citation>
    <scope>NUCLEOTIDE SEQUENCE [LARGE SCALE GENOMIC DNA]</scope>
    <source>
        <strain evidence="5">NRRL YB-2248</strain>
    </source>
</reference>
<dbReference type="PROSITE" id="PS51035">
    <property type="entry name" value="BAG"/>
    <property type="match status" value="1"/>
</dbReference>
<dbReference type="GO" id="GO:0051087">
    <property type="term" value="F:protein-folding chaperone binding"/>
    <property type="evidence" value="ECO:0007669"/>
    <property type="project" value="InterPro"/>
</dbReference>
<dbReference type="InterPro" id="IPR036533">
    <property type="entry name" value="BAG_dom_sf"/>
</dbReference>
<evidence type="ECO:0000313" key="5">
    <source>
        <dbReference type="Proteomes" id="UP000094801"/>
    </source>
</evidence>
<evidence type="ECO:0000313" key="4">
    <source>
        <dbReference type="EMBL" id="ODV82855.1"/>
    </source>
</evidence>
<keyword evidence="5" id="KW-1185">Reference proteome</keyword>
<dbReference type="GO" id="GO:0030686">
    <property type="term" value="C:90S preribosome"/>
    <property type="evidence" value="ECO:0007669"/>
    <property type="project" value="TreeGrafter"/>
</dbReference>
<dbReference type="EMBL" id="KV453872">
    <property type="protein sequence ID" value="ODV82855.1"/>
    <property type="molecule type" value="Genomic_DNA"/>
</dbReference>
<dbReference type="GO" id="GO:0005634">
    <property type="term" value="C:nucleus"/>
    <property type="evidence" value="ECO:0007669"/>
    <property type="project" value="TreeGrafter"/>
</dbReference>
<dbReference type="Pfam" id="PF02179">
    <property type="entry name" value="BAG"/>
    <property type="match status" value="1"/>
</dbReference>
<dbReference type="AlphaFoldDB" id="A0A1E4STL2"/>
<protein>
    <recommendedName>
        <fullName evidence="3">BAG domain-containing protein</fullName>
    </recommendedName>
</protein>
<feature type="compositionally biased region" description="Acidic residues" evidence="2">
    <location>
        <begin position="361"/>
        <end position="383"/>
    </location>
</feature>